<keyword evidence="7" id="KW-1185">Reference proteome</keyword>
<dbReference type="GO" id="GO:0003949">
    <property type="term" value="F:1-(5-phosphoribosyl)-5-[(5-phosphoribosylamino)methylideneamino]imidazole-4-carboxamide isomerase activity"/>
    <property type="evidence" value="ECO:0007669"/>
    <property type="project" value="UniProtKB-EC"/>
</dbReference>
<evidence type="ECO:0000313" key="6">
    <source>
        <dbReference type="EMBL" id="NVK80551.1"/>
    </source>
</evidence>
<organism evidence="6 7">
    <name type="scientific">Streptomyces morookaense</name>
    <name type="common">Streptoverticillium morookaense</name>
    <dbReference type="NCBI Taxonomy" id="1970"/>
    <lineage>
        <taxon>Bacteria</taxon>
        <taxon>Bacillati</taxon>
        <taxon>Actinomycetota</taxon>
        <taxon>Actinomycetes</taxon>
        <taxon>Kitasatosporales</taxon>
        <taxon>Streptomycetaceae</taxon>
        <taxon>Streptomyces</taxon>
    </lineage>
</organism>
<dbReference type="GO" id="GO:0000162">
    <property type="term" value="P:L-tryptophan biosynthetic process"/>
    <property type="evidence" value="ECO:0007669"/>
    <property type="project" value="TreeGrafter"/>
</dbReference>
<evidence type="ECO:0000256" key="4">
    <source>
        <dbReference type="ARBA" id="ARBA00029440"/>
    </source>
</evidence>
<dbReference type="GO" id="GO:0005737">
    <property type="term" value="C:cytoplasm"/>
    <property type="evidence" value="ECO:0007669"/>
    <property type="project" value="TreeGrafter"/>
</dbReference>
<dbReference type="EC" id="5.3.1.24" evidence="6"/>
<proteinExistence type="inferred from homology"/>
<comment type="caution">
    <text evidence="6">The sequence shown here is derived from an EMBL/GenBank/DDBJ whole genome shotgun (WGS) entry which is preliminary data.</text>
</comment>
<dbReference type="PANTHER" id="PTHR43090:SF2">
    <property type="entry name" value="1-(5-PHOSPHORIBOSYL)-5-[(5-PHOSPHORIBOSYLAMINO)METHYLIDENEAMINO] IMIDAZOLE-4-CARBOXAMIDE ISOMERASE"/>
    <property type="match status" value="1"/>
</dbReference>
<dbReference type="InterPro" id="IPR044524">
    <property type="entry name" value="Isoase_HisA-like"/>
</dbReference>
<dbReference type="GO" id="GO:0000105">
    <property type="term" value="P:L-histidine biosynthetic process"/>
    <property type="evidence" value="ECO:0007669"/>
    <property type="project" value="UniProtKB-KW"/>
</dbReference>
<comment type="similarity">
    <text evidence="1 5">Belongs to the HisA/HisF family.</text>
</comment>
<dbReference type="EMBL" id="JABBXF010000058">
    <property type="protein sequence ID" value="NVK80551.1"/>
    <property type="molecule type" value="Genomic_DNA"/>
</dbReference>
<dbReference type="Proteomes" id="UP000587462">
    <property type="component" value="Unassembled WGS sequence"/>
</dbReference>
<gene>
    <name evidence="6" type="ORF">HG542_23235</name>
</gene>
<comment type="pathway">
    <text evidence="4">Amino-acid biosynthesis.</text>
</comment>
<accession>A0A7Y7E9L4</accession>
<dbReference type="InterPro" id="IPR013785">
    <property type="entry name" value="Aldolase_TIM"/>
</dbReference>
<dbReference type="RefSeq" id="WP_171084549.1">
    <property type="nucleotide sequence ID" value="NZ_BNBU01000017.1"/>
</dbReference>
<evidence type="ECO:0000256" key="3">
    <source>
        <dbReference type="ARBA" id="ARBA00023102"/>
    </source>
</evidence>
<sequence length="241" mass="24899">MSLTVFPSVHIDGGKVVHLVEDQVVPEAVETDPLAVALKFQRQGASWVHLVAVSDHLDEADLATVTRIAGSLRIGVQALFCSVTDDGTLRRALRTGCARLNLGSAALTDLDWCAAAVARHGDRIGVSTLVRTTPQGPRVATDGGAGDVGDLWPVIGRLDGAGCARCLVTDISREGMLTGPNLSLFRDVCARTAMPVLAAGGIRGLDDLRAVAALAPHGVTGAVVGRALYTGALSLPEALAL</sequence>
<dbReference type="PANTHER" id="PTHR43090">
    <property type="entry name" value="1-(5-PHOSPHORIBOSYL)-5-[(5-PHOSPHORIBOSYLAMINO)METHYLIDENEAMINO] IMIDAZOLE-4-CARBOXAMIDE ISOMERASE"/>
    <property type="match status" value="1"/>
</dbReference>
<dbReference type="Gene3D" id="3.20.20.70">
    <property type="entry name" value="Aldolase class I"/>
    <property type="match status" value="1"/>
</dbReference>
<keyword evidence="2 5" id="KW-0028">Amino-acid biosynthesis</keyword>
<evidence type="ECO:0000256" key="1">
    <source>
        <dbReference type="ARBA" id="ARBA00009667"/>
    </source>
</evidence>
<dbReference type="AlphaFoldDB" id="A0A7Y7E9L4"/>
<keyword evidence="3 5" id="KW-0368">Histidine biosynthesis</keyword>
<name>A0A7Y7E9L4_STRMO</name>
<dbReference type="EC" id="5.3.1.16" evidence="6"/>
<evidence type="ECO:0000313" key="7">
    <source>
        <dbReference type="Proteomes" id="UP000587462"/>
    </source>
</evidence>
<reference evidence="6 7" key="1">
    <citation type="submission" date="2020-04" db="EMBL/GenBank/DDBJ databases">
        <title>Draft Genome Sequence of Streptomyces morookaense DSM 40503, an 8-azaguanine-producing strain.</title>
        <authorList>
            <person name="Qi J."/>
            <person name="Gao J.-M."/>
        </authorList>
    </citation>
    <scope>NUCLEOTIDE SEQUENCE [LARGE SCALE GENOMIC DNA]</scope>
    <source>
        <strain evidence="6 7">DSM 40503</strain>
    </source>
</reference>
<dbReference type="SUPFAM" id="SSF51366">
    <property type="entry name" value="Ribulose-phoshate binding barrel"/>
    <property type="match status" value="1"/>
</dbReference>
<dbReference type="InterPro" id="IPR006062">
    <property type="entry name" value="His_biosynth"/>
</dbReference>
<dbReference type="InterPro" id="IPR011060">
    <property type="entry name" value="RibuloseP-bd_barrel"/>
</dbReference>
<dbReference type="Pfam" id="PF00977">
    <property type="entry name" value="His_biosynth"/>
    <property type="match status" value="1"/>
</dbReference>
<evidence type="ECO:0000256" key="5">
    <source>
        <dbReference type="RuleBase" id="RU003657"/>
    </source>
</evidence>
<keyword evidence="6" id="KW-0413">Isomerase</keyword>
<dbReference type="GO" id="GO:0004640">
    <property type="term" value="F:phosphoribosylanthranilate isomerase activity"/>
    <property type="evidence" value="ECO:0007669"/>
    <property type="project" value="UniProtKB-EC"/>
</dbReference>
<evidence type="ECO:0000256" key="2">
    <source>
        <dbReference type="ARBA" id="ARBA00022605"/>
    </source>
</evidence>
<protein>
    <submittedName>
        <fullName evidence="6">Bifunctional 1-(5-phosphoribosyl)-5-((5-phosphoribosylamino)methylideneamino)imidazole-4-carboxamide isomerase/phosphoribosylanthranilate isomerase PriA</fullName>
        <ecNumber evidence="6">5.3.1.16</ecNumber>
        <ecNumber evidence="6">5.3.1.24</ecNumber>
    </submittedName>
</protein>